<dbReference type="GO" id="GO:0055037">
    <property type="term" value="C:recycling endosome"/>
    <property type="evidence" value="ECO:0007669"/>
    <property type="project" value="TreeGrafter"/>
</dbReference>
<gene>
    <name evidence="5" type="ORF">XNOV1_A027012</name>
</gene>
<evidence type="ECO:0000259" key="4">
    <source>
        <dbReference type="PROSITE" id="PS50835"/>
    </source>
</evidence>
<evidence type="ECO:0000256" key="3">
    <source>
        <dbReference type="SAM" id="SignalP"/>
    </source>
</evidence>
<organism evidence="5 6">
    <name type="scientific">Xyrichtys novacula</name>
    <name type="common">Pearly razorfish</name>
    <name type="synonym">Hemipteronotus novacula</name>
    <dbReference type="NCBI Taxonomy" id="13765"/>
    <lineage>
        <taxon>Eukaryota</taxon>
        <taxon>Metazoa</taxon>
        <taxon>Chordata</taxon>
        <taxon>Craniata</taxon>
        <taxon>Vertebrata</taxon>
        <taxon>Euteleostomi</taxon>
        <taxon>Actinopterygii</taxon>
        <taxon>Neopterygii</taxon>
        <taxon>Teleostei</taxon>
        <taxon>Neoteleostei</taxon>
        <taxon>Acanthomorphata</taxon>
        <taxon>Eupercaria</taxon>
        <taxon>Labriformes</taxon>
        <taxon>Labridae</taxon>
        <taxon>Xyrichtys</taxon>
    </lineage>
</organism>
<dbReference type="GO" id="GO:0019903">
    <property type="term" value="F:protein phosphatase binding"/>
    <property type="evidence" value="ECO:0007669"/>
    <property type="project" value="TreeGrafter"/>
</dbReference>
<evidence type="ECO:0000256" key="2">
    <source>
        <dbReference type="SAM" id="Phobius"/>
    </source>
</evidence>
<evidence type="ECO:0000313" key="6">
    <source>
        <dbReference type="Proteomes" id="UP001178508"/>
    </source>
</evidence>
<dbReference type="GO" id="GO:0042609">
    <property type="term" value="F:CD4 receptor binding"/>
    <property type="evidence" value="ECO:0007669"/>
    <property type="project" value="TreeGrafter"/>
</dbReference>
<feature type="compositionally biased region" description="Basic residues" evidence="1">
    <location>
        <begin position="168"/>
        <end position="178"/>
    </location>
</feature>
<dbReference type="GO" id="GO:0005769">
    <property type="term" value="C:early endosome"/>
    <property type="evidence" value="ECO:0007669"/>
    <property type="project" value="TreeGrafter"/>
</dbReference>
<dbReference type="GO" id="GO:0033691">
    <property type="term" value="F:sialic acid binding"/>
    <property type="evidence" value="ECO:0007669"/>
    <property type="project" value="TreeGrafter"/>
</dbReference>
<keyword evidence="3" id="KW-0732">Signal</keyword>
<name>A0AAV1FDP5_XYRNO</name>
<reference evidence="5" key="1">
    <citation type="submission" date="2023-08" db="EMBL/GenBank/DDBJ databases">
        <authorList>
            <person name="Alioto T."/>
            <person name="Alioto T."/>
            <person name="Gomez Garrido J."/>
        </authorList>
    </citation>
    <scope>NUCLEOTIDE SEQUENCE</scope>
</reference>
<dbReference type="PANTHER" id="PTHR46958">
    <property type="entry name" value="B-CELL RECEPTOR CD22"/>
    <property type="match status" value="1"/>
</dbReference>
<accession>A0AAV1FDP5</accession>
<feature type="signal peptide" evidence="3">
    <location>
        <begin position="1"/>
        <end position="21"/>
    </location>
</feature>
<dbReference type="Proteomes" id="UP001178508">
    <property type="component" value="Chromosome 6"/>
</dbReference>
<dbReference type="InterPro" id="IPR003599">
    <property type="entry name" value="Ig_sub"/>
</dbReference>
<feature type="chain" id="PRO_5043841479" evidence="3">
    <location>
        <begin position="22"/>
        <end position="196"/>
    </location>
</feature>
<dbReference type="SMART" id="SM00409">
    <property type="entry name" value="IG"/>
    <property type="match status" value="1"/>
</dbReference>
<dbReference type="InterPro" id="IPR036179">
    <property type="entry name" value="Ig-like_dom_sf"/>
</dbReference>
<dbReference type="Pfam" id="PF13895">
    <property type="entry name" value="Ig_2"/>
    <property type="match status" value="1"/>
</dbReference>
<keyword evidence="2" id="KW-1133">Transmembrane helix</keyword>
<keyword evidence="2" id="KW-0812">Transmembrane</keyword>
<protein>
    <submittedName>
        <fullName evidence="5">ADP ribosylation factor like GTPase 3, like 1 isoform X2</fullName>
    </submittedName>
</protein>
<proteinExistence type="predicted"/>
<dbReference type="GO" id="GO:0030888">
    <property type="term" value="P:regulation of B cell proliferation"/>
    <property type="evidence" value="ECO:0007669"/>
    <property type="project" value="TreeGrafter"/>
</dbReference>
<dbReference type="Gene3D" id="2.60.40.10">
    <property type="entry name" value="Immunoglobulins"/>
    <property type="match status" value="1"/>
</dbReference>
<evidence type="ECO:0000313" key="5">
    <source>
        <dbReference type="EMBL" id="CAJ1058577.1"/>
    </source>
</evidence>
<dbReference type="GO" id="GO:0009897">
    <property type="term" value="C:external side of plasma membrane"/>
    <property type="evidence" value="ECO:0007669"/>
    <property type="project" value="TreeGrafter"/>
</dbReference>
<dbReference type="GO" id="GO:0042113">
    <property type="term" value="P:B cell activation"/>
    <property type="evidence" value="ECO:0007669"/>
    <property type="project" value="TreeGrafter"/>
</dbReference>
<dbReference type="InterPro" id="IPR007110">
    <property type="entry name" value="Ig-like_dom"/>
</dbReference>
<dbReference type="PANTHER" id="PTHR46958:SF1">
    <property type="entry name" value="B-CELL RECEPTOR CD22"/>
    <property type="match status" value="1"/>
</dbReference>
<dbReference type="GO" id="GO:0050859">
    <property type="term" value="P:negative regulation of B cell receptor signaling pathway"/>
    <property type="evidence" value="ECO:0007669"/>
    <property type="project" value="TreeGrafter"/>
</dbReference>
<dbReference type="GO" id="GO:0070062">
    <property type="term" value="C:extracellular exosome"/>
    <property type="evidence" value="ECO:0007669"/>
    <property type="project" value="TreeGrafter"/>
</dbReference>
<sequence>MVMREILLCLLLDLYHTACFASSSLPAQCLICNSTEATLSASKEPGGCKNDFKVWINSTGSEAQEGDDVTLTCVHNLPNVTLMFGWTKDGEVLSEGHNKSQLVFLKVLSNKKGQYCCFVNSTCGYYKSLPHDVTVNGNGVVIMIICGVSALALVLLLGATMKYKLKRDNAKHKERMRQRAQNQQSAAPAPFTPRES</sequence>
<feature type="transmembrane region" description="Helical" evidence="2">
    <location>
        <begin position="139"/>
        <end position="159"/>
    </location>
</feature>
<dbReference type="InterPro" id="IPR013783">
    <property type="entry name" value="Ig-like_fold"/>
</dbReference>
<feature type="region of interest" description="Disordered" evidence="1">
    <location>
        <begin position="168"/>
        <end position="196"/>
    </location>
</feature>
<dbReference type="EMBL" id="OY660869">
    <property type="protein sequence ID" value="CAJ1058577.1"/>
    <property type="molecule type" value="Genomic_DNA"/>
</dbReference>
<dbReference type="SUPFAM" id="SSF48726">
    <property type="entry name" value="Immunoglobulin"/>
    <property type="match status" value="1"/>
</dbReference>
<dbReference type="AlphaFoldDB" id="A0AAV1FDP5"/>
<evidence type="ECO:0000256" key="1">
    <source>
        <dbReference type="SAM" id="MobiDB-lite"/>
    </source>
</evidence>
<keyword evidence="2" id="KW-0472">Membrane</keyword>
<keyword evidence="6" id="KW-1185">Reference proteome</keyword>
<dbReference type="PROSITE" id="PS50835">
    <property type="entry name" value="IG_LIKE"/>
    <property type="match status" value="1"/>
</dbReference>
<feature type="domain" description="Ig-like" evidence="4">
    <location>
        <begin position="45"/>
        <end position="136"/>
    </location>
</feature>